<gene>
    <name evidence="2" type="ORF">HNP33_004171</name>
</gene>
<proteinExistence type="predicted"/>
<keyword evidence="1" id="KW-1133">Transmembrane helix</keyword>
<feature type="transmembrane region" description="Helical" evidence="1">
    <location>
        <begin position="21"/>
        <end position="41"/>
    </location>
</feature>
<dbReference type="Proteomes" id="UP000562492">
    <property type="component" value="Unassembled WGS sequence"/>
</dbReference>
<organism evidence="2 3">
    <name type="scientific">Comamonas odontotermitis</name>
    <dbReference type="NCBI Taxonomy" id="379895"/>
    <lineage>
        <taxon>Bacteria</taxon>
        <taxon>Pseudomonadati</taxon>
        <taxon>Pseudomonadota</taxon>
        <taxon>Betaproteobacteria</taxon>
        <taxon>Burkholderiales</taxon>
        <taxon>Comamonadaceae</taxon>
        <taxon>Comamonas</taxon>
    </lineage>
</organism>
<reference evidence="2 3" key="1">
    <citation type="submission" date="2020-08" db="EMBL/GenBank/DDBJ databases">
        <title>Functional genomics of gut bacteria from endangered species of beetles.</title>
        <authorList>
            <person name="Carlos-Shanley C."/>
        </authorList>
    </citation>
    <scope>NUCLEOTIDE SEQUENCE [LARGE SCALE GENOMIC DNA]</scope>
    <source>
        <strain evidence="2 3">S00124</strain>
    </source>
</reference>
<accession>A0ABR6RLI8</accession>
<dbReference type="EMBL" id="JACHKZ010000051">
    <property type="protein sequence ID" value="MBB6580045.1"/>
    <property type="molecule type" value="Genomic_DNA"/>
</dbReference>
<keyword evidence="3" id="KW-1185">Reference proteome</keyword>
<comment type="caution">
    <text evidence="2">The sequence shown here is derived from an EMBL/GenBank/DDBJ whole genome shotgun (WGS) entry which is preliminary data.</text>
</comment>
<sequence length="42" mass="4944">MAWKNKNIWKVLLSWPSYIKAAFVALVMLWAGLFCALRLGWF</sequence>
<name>A0ABR6RLI8_9BURK</name>
<keyword evidence="1" id="KW-0812">Transmembrane</keyword>
<evidence type="ECO:0000256" key="1">
    <source>
        <dbReference type="SAM" id="Phobius"/>
    </source>
</evidence>
<evidence type="ECO:0000313" key="2">
    <source>
        <dbReference type="EMBL" id="MBB6580045.1"/>
    </source>
</evidence>
<evidence type="ECO:0000313" key="3">
    <source>
        <dbReference type="Proteomes" id="UP000562492"/>
    </source>
</evidence>
<protein>
    <submittedName>
        <fullName evidence="2">Uncharacterized protein</fullName>
    </submittedName>
</protein>
<keyword evidence="1" id="KW-0472">Membrane</keyword>